<organism evidence="1 2">
    <name type="scientific">Coniophora puteana (strain RWD-64-598)</name>
    <name type="common">Brown rot fungus</name>
    <dbReference type="NCBI Taxonomy" id="741705"/>
    <lineage>
        <taxon>Eukaryota</taxon>
        <taxon>Fungi</taxon>
        <taxon>Dikarya</taxon>
        <taxon>Basidiomycota</taxon>
        <taxon>Agaricomycotina</taxon>
        <taxon>Agaricomycetes</taxon>
        <taxon>Agaricomycetidae</taxon>
        <taxon>Boletales</taxon>
        <taxon>Coniophorineae</taxon>
        <taxon>Coniophoraceae</taxon>
        <taxon>Coniophora</taxon>
    </lineage>
</organism>
<dbReference type="RefSeq" id="XP_007769813.1">
    <property type="nucleotide sequence ID" value="XM_007771623.1"/>
</dbReference>
<dbReference type="GeneID" id="19209182"/>
<protein>
    <submittedName>
        <fullName evidence="1">Uncharacterized protein</fullName>
    </submittedName>
</protein>
<dbReference type="Proteomes" id="UP000053558">
    <property type="component" value="Unassembled WGS sequence"/>
</dbReference>
<accession>A0A5M3MKJ9</accession>
<keyword evidence="2" id="KW-1185">Reference proteome</keyword>
<reference evidence="2" key="1">
    <citation type="journal article" date="2012" name="Science">
        <title>The Paleozoic origin of enzymatic lignin decomposition reconstructed from 31 fungal genomes.</title>
        <authorList>
            <person name="Floudas D."/>
            <person name="Binder M."/>
            <person name="Riley R."/>
            <person name="Barry K."/>
            <person name="Blanchette R.A."/>
            <person name="Henrissat B."/>
            <person name="Martinez A.T."/>
            <person name="Otillar R."/>
            <person name="Spatafora J.W."/>
            <person name="Yadav J.S."/>
            <person name="Aerts A."/>
            <person name="Benoit I."/>
            <person name="Boyd A."/>
            <person name="Carlson A."/>
            <person name="Copeland A."/>
            <person name="Coutinho P.M."/>
            <person name="de Vries R.P."/>
            <person name="Ferreira P."/>
            <person name="Findley K."/>
            <person name="Foster B."/>
            <person name="Gaskell J."/>
            <person name="Glotzer D."/>
            <person name="Gorecki P."/>
            <person name="Heitman J."/>
            <person name="Hesse C."/>
            <person name="Hori C."/>
            <person name="Igarashi K."/>
            <person name="Jurgens J.A."/>
            <person name="Kallen N."/>
            <person name="Kersten P."/>
            <person name="Kohler A."/>
            <person name="Kuees U."/>
            <person name="Kumar T.K.A."/>
            <person name="Kuo A."/>
            <person name="LaButti K."/>
            <person name="Larrondo L.F."/>
            <person name="Lindquist E."/>
            <person name="Ling A."/>
            <person name="Lombard V."/>
            <person name="Lucas S."/>
            <person name="Lundell T."/>
            <person name="Martin R."/>
            <person name="McLaughlin D.J."/>
            <person name="Morgenstern I."/>
            <person name="Morin E."/>
            <person name="Murat C."/>
            <person name="Nagy L.G."/>
            <person name="Nolan M."/>
            <person name="Ohm R.A."/>
            <person name="Patyshakuliyeva A."/>
            <person name="Rokas A."/>
            <person name="Ruiz-Duenas F.J."/>
            <person name="Sabat G."/>
            <person name="Salamov A."/>
            <person name="Samejima M."/>
            <person name="Schmutz J."/>
            <person name="Slot J.C."/>
            <person name="St John F."/>
            <person name="Stenlid J."/>
            <person name="Sun H."/>
            <person name="Sun S."/>
            <person name="Syed K."/>
            <person name="Tsang A."/>
            <person name="Wiebenga A."/>
            <person name="Young D."/>
            <person name="Pisabarro A."/>
            <person name="Eastwood D.C."/>
            <person name="Martin F."/>
            <person name="Cullen D."/>
            <person name="Grigoriev I.V."/>
            <person name="Hibbett D.S."/>
        </authorList>
    </citation>
    <scope>NUCLEOTIDE SEQUENCE [LARGE SCALE GENOMIC DNA]</scope>
    <source>
        <strain evidence="2">RWD-64-598 SS2</strain>
    </source>
</reference>
<evidence type="ECO:0000313" key="2">
    <source>
        <dbReference type="Proteomes" id="UP000053558"/>
    </source>
</evidence>
<proteinExistence type="predicted"/>
<dbReference type="OrthoDB" id="2855464at2759"/>
<dbReference type="EMBL" id="JH711580">
    <property type="protein sequence ID" value="EIW79490.1"/>
    <property type="molecule type" value="Genomic_DNA"/>
</dbReference>
<gene>
    <name evidence="1" type="ORF">CONPUDRAFT_73917</name>
</gene>
<evidence type="ECO:0000313" key="1">
    <source>
        <dbReference type="EMBL" id="EIW79490.1"/>
    </source>
</evidence>
<name>A0A5M3MKJ9_CONPW</name>
<sequence length="259" mass="29821">MFRDRVDFPLLQLDTWSETTTTMVPMYINDHTGHTVHYSNLPDTPWGGHRELPAFVPPITPKTAHAMLHARKAINSELPSVPSRSLRVASSTLTLEGIEALRARGHLRNLEQRRIVLQSDPYVAIFETKRVLCKGCKKWLTLSKRRDYYPGNWTRHKEGCEKVRCLMNKADKKVERRRYTDSGAPVSFPTYDRSGWLDRLLNKESIHPTSRSARSIRDTEIYTAALVSYVSGPRTMPVVLLKTPSRHQTKDRARTIDER</sequence>
<dbReference type="KEGG" id="cput:CONPUDRAFT_73917"/>
<dbReference type="AlphaFoldDB" id="A0A5M3MKJ9"/>
<comment type="caution">
    <text evidence="1">The sequence shown here is derived from an EMBL/GenBank/DDBJ whole genome shotgun (WGS) entry which is preliminary data.</text>
</comment>